<dbReference type="PANTHER" id="PTHR43401">
    <property type="entry name" value="L-THREONINE 3-DEHYDROGENASE"/>
    <property type="match status" value="1"/>
</dbReference>
<evidence type="ECO:0000256" key="3">
    <source>
        <dbReference type="ARBA" id="ARBA00023002"/>
    </source>
</evidence>
<keyword evidence="1" id="KW-0479">Metal-binding</keyword>
<evidence type="ECO:0000256" key="2">
    <source>
        <dbReference type="ARBA" id="ARBA00022833"/>
    </source>
</evidence>
<accession>A0ABY4RJ12</accession>
<dbReference type="SUPFAM" id="SSF51735">
    <property type="entry name" value="NAD(P)-binding Rossmann-fold domains"/>
    <property type="match status" value="1"/>
</dbReference>
<keyword evidence="4" id="KW-0472">Membrane</keyword>
<dbReference type="EC" id="1.-.-.-" evidence="6"/>
<reference evidence="6" key="1">
    <citation type="submission" date="2018-02" db="EMBL/GenBank/DDBJ databases">
        <authorList>
            <person name="Kim S.-K."/>
            <person name="Jung H.-I."/>
            <person name="Lee S.-W."/>
        </authorList>
    </citation>
    <scope>NUCLEOTIDE SEQUENCE</scope>
    <source>
        <strain evidence="6">SK3146</strain>
    </source>
</reference>
<dbReference type="Pfam" id="PF08240">
    <property type="entry name" value="ADH_N"/>
    <property type="match status" value="1"/>
</dbReference>
<dbReference type="InterPro" id="IPR011032">
    <property type="entry name" value="GroES-like_sf"/>
</dbReference>
<protein>
    <submittedName>
        <fullName evidence="6">Zinc-type alcohol dehydrogenase-like protein YjmD</fullName>
        <ecNumber evidence="6">1.-.-.-</ecNumber>
    </submittedName>
</protein>
<dbReference type="SMART" id="SM00829">
    <property type="entry name" value="PKS_ER"/>
    <property type="match status" value="1"/>
</dbReference>
<dbReference type="Gene3D" id="3.40.50.720">
    <property type="entry name" value="NAD(P)-binding Rossmann-like Domain"/>
    <property type="match status" value="1"/>
</dbReference>
<evidence type="ECO:0000256" key="4">
    <source>
        <dbReference type="SAM" id="Phobius"/>
    </source>
</evidence>
<evidence type="ECO:0000256" key="1">
    <source>
        <dbReference type="ARBA" id="ARBA00022723"/>
    </source>
</evidence>
<dbReference type="GO" id="GO:0016491">
    <property type="term" value="F:oxidoreductase activity"/>
    <property type="evidence" value="ECO:0007669"/>
    <property type="project" value="UniProtKB-KW"/>
</dbReference>
<feature type="domain" description="Enoyl reductase (ER)" evidence="5">
    <location>
        <begin position="7"/>
        <end position="336"/>
    </location>
</feature>
<gene>
    <name evidence="6" type="primary">yjmD</name>
    <name evidence="6" type="ORF">SK3146_01576</name>
</gene>
<evidence type="ECO:0000259" key="5">
    <source>
        <dbReference type="SMART" id="SM00829"/>
    </source>
</evidence>
<keyword evidence="3 6" id="KW-0560">Oxidoreductase</keyword>
<dbReference type="Pfam" id="PF00107">
    <property type="entry name" value="ADH_zinc_N"/>
    <property type="match status" value="1"/>
</dbReference>
<proteinExistence type="predicted"/>
<dbReference type="InterPro" id="IPR013149">
    <property type="entry name" value="ADH-like_C"/>
</dbReference>
<dbReference type="Gene3D" id="3.90.180.10">
    <property type="entry name" value="Medium-chain alcohol dehydrogenases, catalytic domain"/>
    <property type="match status" value="1"/>
</dbReference>
<sequence length="337" mass="36636">MKGIHIAEPLQLKLIELDKPVPKENEALIKVKSAGICGSDINAYRGTNPLVSYPRTIGHEIAGEVISIPPNEQGIRPGDKVIVDPYLYCGKCYPCSLNRTNCCEHLQVLGVHTDGGMVEYFCHPAHMLVKAPDDMPWDIMCMAEPLTIALHGLHRSRLARGEHIAIIGAGAIGLLAALAAIHYGAVPIVIDILQERLEQARQFGVPHVISSSREDAVREVAAITKGRMAEVVLEASGANPAVRMTLDLVSHAGRIALTGWPKQETSLPTDVITKKEVDIVGSRTSVGEFAEAVDLIYTGKVDVRKLLTKVVSMDEAVDAMVDIERNPNRYLKVNVLL</sequence>
<dbReference type="PANTHER" id="PTHR43401:SF2">
    <property type="entry name" value="L-THREONINE 3-DEHYDROGENASE"/>
    <property type="match status" value="1"/>
</dbReference>
<keyword evidence="7" id="KW-1185">Reference proteome</keyword>
<dbReference type="Proteomes" id="UP001057134">
    <property type="component" value="Chromosome"/>
</dbReference>
<reference evidence="6" key="2">
    <citation type="journal article" date="2021" name="J Anim Sci Technol">
        <title>Complete genome sequence of Paenibacillus konkukensis sp. nov. SK3146 as a potential probiotic strain.</title>
        <authorList>
            <person name="Jung H.I."/>
            <person name="Park S."/>
            <person name="Niu K.M."/>
            <person name="Lee S.W."/>
            <person name="Kothari D."/>
            <person name="Yi K.J."/>
            <person name="Kim S.K."/>
        </authorList>
    </citation>
    <scope>NUCLEOTIDE SEQUENCE</scope>
    <source>
        <strain evidence="6">SK3146</strain>
    </source>
</reference>
<dbReference type="InterPro" id="IPR036291">
    <property type="entry name" value="NAD(P)-bd_dom_sf"/>
</dbReference>
<dbReference type="RefSeq" id="WP_249864558.1">
    <property type="nucleotide sequence ID" value="NZ_CP027059.1"/>
</dbReference>
<keyword evidence="2" id="KW-0862">Zinc</keyword>
<dbReference type="InterPro" id="IPR020843">
    <property type="entry name" value="ER"/>
</dbReference>
<keyword evidence="4" id="KW-0812">Transmembrane</keyword>
<dbReference type="SUPFAM" id="SSF50129">
    <property type="entry name" value="GroES-like"/>
    <property type="match status" value="1"/>
</dbReference>
<name>A0ABY4RJ12_9BACL</name>
<evidence type="ECO:0000313" key="6">
    <source>
        <dbReference type="EMBL" id="UQZ82419.1"/>
    </source>
</evidence>
<dbReference type="EMBL" id="CP027059">
    <property type="protein sequence ID" value="UQZ82419.1"/>
    <property type="molecule type" value="Genomic_DNA"/>
</dbReference>
<feature type="transmembrane region" description="Helical" evidence="4">
    <location>
        <begin position="164"/>
        <end position="185"/>
    </location>
</feature>
<evidence type="ECO:0000313" key="7">
    <source>
        <dbReference type="Proteomes" id="UP001057134"/>
    </source>
</evidence>
<dbReference type="InterPro" id="IPR013154">
    <property type="entry name" value="ADH-like_N"/>
</dbReference>
<dbReference type="InterPro" id="IPR050129">
    <property type="entry name" value="Zn_alcohol_dh"/>
</dbReference>
<organism evidence="6 7">
    <name type="scientific">Paenibacillus konkukensis</name>
    <dbReference type="NCBI Taxonomy" id="2020716"/>
    <lineage>
        <taxon>Bacteria</taxon>
        <taxon>Bacillati</taxon>
        <taxon>Bacillota</taxon>
        <taxon>Bacilli</taxon>
        <taxon>Bacillales</taxon>
        <taxon>Paenibacillaceae</taxon>
        <taxon>Paenibacillus</taxon>
    </lineage>
</organism>
<keyword evidence="4" id="KW-1133">Transmembrane helix</keyword>